<evidence type="ECO:0000256" key="4">
    <source>
        <dbReference type="SAM" id="MobiDB-lite"/>
    </source>
</evidence>
<evidence type="ECO:0000313" key="5">
    <source>
        <dbReference type="EMBL" id="SDH08335.1"/>
    </source>
</evidence>
<keyword evidence="2" id="KW-1188">Viral release from host cell</keyword>
<evidence type="ECO:0000313" key="6">
    <source>
        <dbReference type="Proteomes" id="UP000199495"/>
    </source>
</evidence>
<dbReference type="Proteomes" id="UP000199495">
    <property type="component" value="Unassembled WGS sequence"/>
</dbReference>
<feature type="region of interest" description="Disordered" evidence="4">
    <location>
        <begin position="490"/>
        <end position="520"/>
    </location>
</feature>
<dbReference type="AlphaFoldDB" id="A0A1G7ZIA2"/>
<accession>A0A1G7ZIA2</accession>
<keyword evidence="3" id="KW-0231">Viral genome packaging</keyword>
<keyword evidence="6" id="KW-1185">Reference proteome</keyword>
<proteinExistence type="predicted"/>
<comment type="subcellular location">
    <subcellularLocation>
        <location evidence="1">Virion</location>
    </subcellularLocation>
</comment>
<evidence type="ECO:0000256" key="2">
    <source>
        <dbReference type="ARBA" id="ARBA00022612"/>
    </source>
</evidence>
<dbReference type="RefSeq" id="WP_090598951.1">
    <property type="nucleotide sequence ID" value="NZ_FNCS01000020.1"/>
</dbReference>
<sequence length="546" mass="61564">MDTRAKELCRIGKGLFTKKHSWHNLCQDIAENFYPMRSDFTQTIDFEDFSRELAESSPVLARETLGNAIHAMLRQGKWYEVRTGIEEIDEEDSNRIALDYASKRLRQLVDDRRSRFVPAMIEADHDWVAFGNPVISVEESQNRDHLLFKAHHPRDAAWLYNADHKADHIHLKVPMTAKTLAGKRGWTLHQEVKDAAEKDPSRKVNVELVVCPFDLLYGDDPKKRREARGMEFRVLYIDVDHEVTMYDGALPVFNFVLPRWRQMGNFAQGFSPAATIALPDGRMIQSMRNVLMEQGEKALDPPFVAKGEIFRNDVFDVRAGGLTYVDMEEDKDIREALMMLDSSGAVGFGLDMVQDVRGLIAEAFLLNKLTLPNTREMTAYETQQRMEEFRRAALPFFQPIESEYHLPLLDIAFSLAAHRGAIRFDEFPDALKGEEVTFQFDSPLNTVDGRKRVAALAETLQIAAASAEFDNTVPSMLDVRKATKDAIIGTGAEPDWLKSEEQQATEAERERQTQQLAQAAQAAREGAGVVSDVAAATKAAQEAGLA</sequence>
<organism evidence="5 6">
    <name type="scientific">Pelagibacterium luteolum</name>
    <dbReference type="NCBI Taxonomy" id="440168"/>
    <lineage>
        <taxon>Bacteria</taxon>
        <taxon>Pseudomonadati</taxon>
        <taxon>Pseudomonadota</taxon>
        <taxon>Alphaproteobacteria</taxon>
        <taxon>Hyphomicrobiales</taxon>
        <taxon>Devosiaceae</taxon>
        <taxon>Pelagibacterium</taxon>
    </lineage>
</organism>
<feature type="compositionally biased region" description="Basic and acidic residues" evidence="4">
    <location>
        <begin position="495"/>
        <end position="512"/>
    </location>
</feature>
<gene>
    <name evidence="5" type="ORF">SAMN04487974_12030</name>
</gene>
<dbReference type="Pfam" id="PF12236">
    <property type="entry name" value="Head-tail_con"/>
    <property type="match status" value="1"/>
</dbReference>
<dbReference type="OrthoDB" id="1666403at2"/>
<dbReference type="STRING" id="440168.SAMN04487974_12030"/>
<dbReference type="InterPro" id="IPR020991">
    <property type="entry name" value="Connector_podovirus"/>
</dbReference>
<dbReference type="EMBL" id="FNCS01000020">
    <property type="protein sequence ID" value="SDH08335.1"/>
    <property type="molecule type" value="Genomic_DNA"/>
</dbReference>
<evidence type="ECO:0000256" key="3">
    <source>
        <dbReference type="ARBA" id="ARBA00023219"/>
    </source>
</evidence>
<name>A0A1G7ZIA2_9HYPH</name>
<protein>
    <submittedName>
        <fullName evidence="5">Bacteriophage head to tail connecting protein</fullName>
    </submittedName>
</protein>
<evidence type="ECO:0000256" key="1">
    <source>
        <dbReference type="ARBA" id="ARBA00004328"/>
    </source>
</evidence>
<reference evidence="5 6" key="1">
    <citation type="submission" date="2016-10" db="EMBL/GenBank/DDBJ databases">
        <authorList>
            <person name="de Groot N.N."/>
        </authorList>
    </citation>
    <scope>NUCLEOTIDE SEQUENCE [LARGE SCALE GENOMIC DNA]</scope>
    <source>
        <strain evidence="5 6">CGMCC 1.10267</strain>
    </source>
</reference>